<dbReference type="PANTHER" id="PTHR33164:SF94">
    <property type="entry name" value="TRANSCRIPTIONAL REGULATORY PROTEIN-RELATED"/>
    <property type="match status" value="1"/>
</dbReference>
<dbReference type="GO" id="GO:0003700">
    <property type="term" value="F:DNA-binding transcription factor activity"/>
    <property type="evidence" value="ECO:0007669"/>
    <property type="project" value="InterPro"/>
</dbReference>
<dbReference type="RefSeq" id="WP_133767049.1">
    <property type="nucleotide sequence ID" value="NZ_BAAARP010000001.1"/>
</dbReference>
<dbReference type="Proteomes" id="UP000295344">
    <property type="component" value="Unassembled WGS sequence"/>
</dbReference>
<evidence type="ECO:0000259" key="1">
    <source>
        <dbReference type="PROSITE" id="PS50995"/>
    </source>
</evidence>
<evidence type="ECO:0000313" key="3">
    <source>
        <dbReference type="Proteomes" id="UP000295344"/>
    </source>
</evidence>
<evidence type="ECO:0000313" key="2">
    <source>
        <dbReference type="EMBL" id="TDS75802.1"/>
    </source>
</evidence>
<dbReference type="PROSITE" id="PS50995">
    <property type="entry name" value="HTH_MARR_2"/>
    <property type="match status" value="1"/>
</dbReference>
<dbReference type="AlphaFoldDB" id="A0A4R7FJ12"/>
<dbReference type="Pfam" id="PF01047">
    <property type="entry name" value="MarR"/>
    <property type="match status" value="1"/>
</dbReference>
<feature type="domain" description="HTH marR-type" evidence="1">
    <location>
        <begin position="1"/>
        <end position="135"/>
    </location>
</feature>
<comment type="caution">
    <text evidence="2">The sequence shown here is derived from an EMBL/GenBank/DDBJ whole genome shotgun (WGS) entry which is preliminary data.</text>
</comment>
<dbReference type="PANTHER" id="PTHR33164">
    <property type="entry name" value="TRANSCRIPTIONAL REGULATOR, MARR FAMILY"/>
    <property type="match status" value="1"/>
</dbReference>
<organism evidence="2 3">
    <name type="scientific">Amnibacterium kyonggiense</name>
    <dbReference type="NCBI Taxonomy" id="595671"/>
    <lineage>
        <taxon>Bacteria</taxon>
        <taxon>Bacillati</taxon>
        <taxon>Actinomycetota</taxon>
        <taxon>Actinomycetes</taxon>
        <taxon>Micrococcales</taxon>
        <taxon>Microbacteriaceae</taxon>
        <taxon>Amnibacterium</taxon>
    </lineage>
</organism>
<dbReference type="EMBL" id="SOAM01000003">
    <property type="protein sequence ID" value="TDS75802.1"/>
    <property type="molecule type" value="Genomic_DNA"/>
</dbReference>
<dbReference type="InterPro" id="IPR036390">
    <property type="entry name" value="WH_DNA-bd_sf"/>
</dbReference>
<dbReference type="InterPro" id="IPR036388">
    <property type="entry name" value="WH-like_DNA-bd_sf"/>
</dbReference>
<name>A0A4R7FJ12_9MICO</name>
<dbReference type="Gene3D" id="1.10.10.10">
    <property type="entry name" value="Winged helix-like DNA-binding domain superfamily/Winged helix DNA-binding domain"/>
    <property type="match status" value="1"/>
</dbReference>
<protein>
    <submittedName>
        <fullName evidence="2">MarR family transcriptional regulator</fullName>
    </submittedName>
</protein>
<dbReference type="InterPro" id="IPR000835">
    <property type="entry name" value="HTH_MarR-typ"/>
</dbReference>
<keyword evidence="3" id="KW-1185">Reference proteome</keyword>
<dbReference type="SMART" id="SM00347">
    <property type="entry name" value="HTH_MARR"/>
    <property type="match status" value="1"/>
</dbReference>
<dbReference type="SUPFAM" id="SSF46785">
    <property type="entry name" value="Winged helix' DNA-binding domain"/>
    <property type="match status" value="1"/>
</dbReference>
<dbReference type="InterPro" id="IPR039422">
    <property type="entry name" value="MarR/SlyA-like"/>
</dbReference>
<reference evidence="2 3" key="1">
    <citation type="submission" date="2019-03" db="EMBL/GenBank/DDBJ databases">
        <title>Genomic Encyclopedia of Archaeal and Bacterial Type Strains, Phase II (KMG-II): from individual species to whole genera.</title>
        <authorList>
            <person name="Goeker M."/>
        </authorList>
    </citation>
    <scope>NUCLEOTIDE SEQUENCE [LARGE SCALE GENOMIC DNA]</scope>
    <source>
        <strain evidence="2 3">DSM 24782</strain>
    </source>
</reference>
<dbReference type="PRINTS" id="PR00598">
    <property type="entry name" value="HTHMARR"/>
</dbReference>
<sequence>MDASTATALRASRAMLGIVARSVAPALEQVSLPHFRVLVLLETSGPMRVGALAQRLGIVASTFSRSLDRLEAGGWVRRAASEESRRERIVTITAAGSELVRTVTSARAAELDRVLAEVATEDRVVLEHAFEAFADAAGEPALGDMLVLGI</sequence>
<proteinExistence type="predicted"/>
<gene>
    <name evidence="2" type="ORF">CLV52_2911</name>
</gene>
<accession>A0A4R7FJ12</accession>
<dbReference type="GO" id="GO:0006950">
    <property type="term" value="P:response to stress"/>
    <property type="evidence" value="ECO:0007669"/>
    <property type="project" value="TreeGrafter"/>
</dbReference>
<dbReference type="OrthoDB" id="8966183at2"/>